<sequence length="184" mass="21092">MLSETVASLFDIRAAVEHAVREIRTVEELRDTETWIRSLHSEVLARLAIDDSTLLDSDTNAPGTLEEWYADPCDIRERERPRSASHFRKDRGPESVEMFSIEQLDDCHTEFDADQSREHVHDSGSDPHWQYGKCVAGKLVSISPFGSSAYEQLLVVLMTLFDLTEAQQQVALGERRMSKRWWPT</sequence>
<name>A0A7S1B076_NOCSC</name>
<reference evidence="1" key="1">
    <citation type="submission" date="2021-01" db="EMBL/GenBank/DDBJ databases">
        <authorList>
            <person name="Corre E."/>
            <person name="Pelletier E."/>
            <person name="Niang G."/>
            <person name="Scheremetjew M."/>
            <person name="Finn R."/>
            <person name="Kale V."/>
            <person name="Holt S."/>
            <person name="Cochrane G."/>
            <person name="Meng A."/>
            <person name="Brown T."/>
            <person name="Cohen L."/>
        </authorList>
    </citation>
    <scope>NUCLEOTIDE SEQUENCE</scope>
</reference>
<protein>
    <submittedName>
        <fullName evidence="1">Uncharacterized protein</fullName>
    </submittedName>
</protein>
<evidence type="ECO:0000313" key="1">
    <source>
        <dbReference type="EMBL" id="CAD8870454.1"/>
    </source>
</evidence>
<dbReference type="AlphaFoldDB" id="A0A7S1B076"/>
<proteinExistence type="predicted"/>
<gene>
    <name evidence="1" type="ORF">NSCI0253_LOCUS44811</name>
</gene>
<accession>A0A7S1B076</accession>
<dbReference type="EMBL" id="HBFQ01063330">
    <property type="protein sequence ID" value="CAD8870454.1"/>
    <property type="molecule type" value="Transcribed_RNA"/>
</dbReference>
<organism evidence="1">
    <name type="scientific">Noctiluca scintillans</name>
    <name type="common">Sea sparkle</name>
    <name type="synonym">Red tide dinoflagellate</name>
    <dbReference type="NCBI Taxonomy" id="2966"/>
    <lineage>
        <taxon>Eukaryota</taxon>
        <taxon>Sar</taxon>
        <taxon>Alveolata</taxon>
        <taxon>Dinophyceae</taxon>
        <taxon>Noctilucales</taxon>
        <taxon>Noctilucaceae</taxon>
        <taxon>Noctiluca</taxon>
    </lineage>
</organism>